<dbReference type="STRING" id="1548749.LS48_06045"/>
<organism evidence="3 4">
    <name type="scientific">Aequorivita aquimaris</name>
    <dbReference type="NCBI Taxonomy" id="1548749"/>
    <lineage>
        <taxon>Bacteria</taxon>
        <taxon>Pseudomonadati</taxon>
        <taxon>Bacteroidota</taxon>
        <taxon>Flavobacteriia</taxon>
        <taxon>Flavobacteriales</taxon>
        <taxon>Flavobacteriaceae</taxon>
        <taxon>Aequorivita</taxon>
    </lineage>
</organism>
<feature type="transmembrane region" description="Helical" evidence="2">
    <location>
        <begin position="12"/>
        <end position="31"/>
    </location>
</feature>
<evidence type="ECO:0000313" key="4">
    <source>
        <dbReference type="Proteomes" id="UP000070138"/>
    </source>
</evidence>
<keyword evidence="4" id="KW-1185">Reference proteome</keyword>
<evidence type="ECO:0000256" key="1">
    <source>
        <dbReference type="SAM" id="MobiDB-lite"/>
    </source>
</evidence>
<dbReference type="OrthoDB" id="1435846at2"/>
<evidence type="ECO:0000313" key="3">
    <source>
        <dbReference type="EMBL" id="KXO00037.1"/>
    </source>
</evidence>
<dbReference type="EMBL" id="JRWG01000003">
    <property type="protein sequence ID" value="KXO00037.1"/>
    <property type="molecule type" value="Genomic_DNA"/>
</dbReference>
<keyword evidence="2" id="KW-1133">Transmembrane helix</keyword>
<dbReference type="RefSeq" id="WP_062621019.1">
    <property type="nucleotide sequence ID" value="NZ_JRWG01000003.1"/>
</dbReference>
<sequence length="332" mass="38002">MKKLLKSSSIGFYILMLLVCFIIGLYFAVAIDAGKNQGLAGGAIVVGYGVLFAGVGFIASFFIAYYVATKLLVKINVFLLILLLAAIGYKYFEFQQRDKLQKEESEKFDPPSTTPTSQTEPLGMAKLYSPQVNDGIPQKILNEENSEMGMGFFSPNYYESPTLYFYGNLNLEKSLMDHAPYDSITFKRNKFNQFEIATAAPFLVPEYLKLDYDRLYFKVISVSENFIEIVVNKTNGQTSYVDRRAGRLIYWPEFLLSMHSIEFLPYSKEKVRERSFENSGEVNTPHQFMRAVQIKGDWMKVLLLNGNFKTVANGWIQWKREGKLLIMYNLLS</sequence>
<name>A0A137RIN1_9FLAO</name>
<accession>A0A137RIN1</accession>
<dbReference type="AlphaFoldDB" id="A0A137RIN1"/>
<evidence type="ECO:0000256" key="2">
    <source>
        <dbReference type="SAM" id="Phobius"/>
    </source>
</evidence>
<comment type="caution">
    <text evidence="3">The sequence shown here is derived from an EMBL/GenBank/DDBJ whole genome shotgun (WGS) entry which is preliminary data.</text>
</comment>
<dbReference type="Proteomes" id="UP000070138">
    <property type="component" value="Unassembled WGS sequence"/>
</dbReference>
<reference evidence="4" key="1">
    <citation type="submission" date="2014-10" db="EMBL/GenBank/DDBJ databases">
        <title>Genome sequencing of Vitellibacter sp. D-24.</title>
        <authorList>
            <person name="Thevarajoo S."/>
            <person name="Selvaratnam C."/>
            <person name="Goh K.M."/>
            <person name="Chong C.S."/>
        </authorList>
    </citation>
    <scope>NUCLEOTIDE SEQUENCE [LARGE SCALE GENOMIC DNA]</scope>
    <source>
        <strain evidence="4">D-24</strain>
    </source>
</reference>
<proteinExistence type="predicted"/>
<reference evidence="3 4" key="2">
    <citation type="journal article" date="2016" name="Int. J. Syst. Evol. Microbiol.">
        <title>Vitellibacter aquimaris sp. nov., a marine bacterium isolated from seawater.</title>
        <authorList>
            <person name="Thevarajoo S."/>
            <person name="Selvaratnam C."/>
            <person name="Goh K.M."/>
            <person name="Hong K.W."/>
            <person name="Chan X.Y."/>
            <person name="Chan K.G."/>
            <person name="Chong C.S."/>
        </authorList>
    </citation>
    <scope>NUCLEOTIDE SEQUENCE [LARGE SCALE GENOMIC DNA]</scope>
    <source>
        <strain evidence="3 4">D-24</strain>
    </source>
</reference>
<protein>
    <submittedName>
        <fullName evidence="3">Uncharacterized protein</fullName>
    </submittedName>
</protein>
<keyword evidence="2" id="KW-0472">Membrane</keyword>
<feature type="region of interest" description="Disordered" evidence="1">
    <location>
        <begin position="102"/>
        <end position="121"/>
    </location>
</feature>
<keyword evidence="2" id="KW-0812">Transmembrane</keyword>
<feature type="transmembrane region" description="Helical" evidence="2">
    <location>
        <begin position="43"/>
        <end position="68"/>
    </location>
</feature>
<feature type="transmembrane region" description="Helical" evidence="2">
    <location>
        <begin position="75"/>
        <end position="92"/>
    </location>
</feature>
<feature type="compositionally biased region" description="Low complexity" evidence="1">
    <location>
        <begin position="110"/>
        <end position="121"/>
    </location>
</feature>
<gene>
    <name evidence="3" type="ORF">LS48_06045</name>
</gene>